<evidence type="ECO:0000256" key="1">
    <source>
        <dbReference type="SAM" id="MobiDB-lite"/>
    </source>
</evidence>
<feature type="compositionally biased region" description="Polar residues" evidence="1">
    <location>
        <begin position="138"/>
        <end position="148"/>
    </location>
</feature>
<name>A0A9P8M1Y1_9HYPO</name>
<keyword evidence="3" id="KW-1185">Reference proteome</keyword>
<evidence type="ECO:0000313" key="2">
    <source>
        <dbReference type="EMBL" id="KAH0592766.1"/>
    </source>
</evidence>
<dbReference type="AlphaFoldDB" id="A0A9P8M1Y1"/>
<dbReference type="EMBL" id="JACEFI010000026">
    <property type="protein sequence ID" value="KAH0592766.1"/>
    <property type="molecule type" value="Genomic_DNA"/>
</dbReference>
<accession>A0A9P8M1Y1</accession>
<feature type="region of interest" description="Disordered" evidence="1">
    <location>
        <begin position="49"/>
        <end position="156"/>
    </location>
</feature>
<protein>
    <submittedName>
        <fullName evidence="2">Uncharacterized protein</fullName>
    </submittedName>
</protein>
<organism evidence="2 3">
    <name type="scientific">Metarhizium humberi</name>
    <dbReference type="NCBI Taxonomy" id="2596975"/>
    <lineage>
        <taxon>Eukaryota</taxon>
        <taxon>Fungi</taxon>
        <taxon>Dikarya</taxon>
        <taxon>Ascomycota</taxon>
        <taxon>Pezizomycotina</taxon>
        <taxon>Sordariomycetes</taxon>
        <taxon>Hypocreomycetidae</taxon>
        <taxon>Hypocreales</taxon>
        <taxon>Clavicipitaceae</taxon>
        <taxon>Metarhizium</taxon>
    </lineage>
</organism>
<feature type="compositionally biased region" description="Low complexity" evidence="1">
    <location>
        <begin position="87"/>
        <end position="96"/>
    </location>
</feature>
<gene>
    <name evidence="2" type="ORF">MHUMG1_09411</name>
</gene>
<sequence length="156" mass="17025">MRKTRSDCVRSGRRKRLARSSHFGDNGACAIDIPWGCWASMQSRHMEIPHKAKNWSKIAGQMPMAPPQSQSPTPQLPPRARLAGRNSRSVSSDSVLPPVPEEAGPSSAKAKGKEVETEARRSDVQAGLAPKIEDDMNGRSTESGTHQNDPQDKDNT</sequence>
<proteinExistence type="predicted"/>
<reference evidence="2 3" key="1">
    <citation type="submission" date="2020-07" db="EMBL/GenBank/DDBJ databases">
        <title>Metarhizium humberi genome.</title>
        <authorList>
            <person name="Lysoe E."/>
        </authorList>
    </citation>
    <scope>NUCLEOTIDE SEQUENCE [LARGE SCALE GENOMIC DNA]</scope>
    <source>
        <strain evidence="2 3">ESALQ1638</strain>
    </source>
</reference>
<dbReference type="Proteomes" id="UP000764110">
    <property type="component" value="Unassembled WGS sequence"/>
</dbReference>
<feature type="compositionally biased region" description="Low complexity" evidence="1">
    <location>
        <begin position="61"/>
        <end position="73"/>
    </location>
</feature>
<comment type="caution">
    <text evidence="2">The sequence shown here is derived from an EMBL/GenBank/DDBJ whole genome shotgun (WGS) entry which is preliminary data.</text>
</comment>
<evidence type="ECO:0000313" key="3">
    <source>
        <dbReference type="Proteomes" id="UP000764110"/>
    </source>
</evidence>
<feature type="compositionally biased region" description="Basic and acidic residues" evidence="1">
    <location>
        <begin position="111"/>
        <end position="123"/>
    </location>
</feature>